<dbReference type="Proteomes" id="UP000321857">
    <property type="component" value="Chromosome"/>
</dbReference>
<evidence type="ECO:0000256" key="5">
    <source>
        <dbReference type="ARBA" id="ARBA00008276"/>
    </source>
</evidence>
<sequence length="436" mass="46096">MKEVVRSSDPRIAALIARQAAQSADGDQIGLGRIRALLDRLGRPQDSLPPVLHVAGTNGKGSTCAFLRAALEAAGKRVHVFTSPHLVRYNERIRIAGTLIDDVELGGRMAAVLDANEEIGASLFEVNVAVAFLAFRDTPADACILEVGLGGRLDATNVIERPLVCGIASLGLDHQQFLGRNMVGVAREKAGIAKPAVPLVTQLYPPDIAAAVAGIAGSVGAPVEARGSSWTASLRHGAINYRDREGMLKLPTPRLAGKHQAMNAALAVAMLRHQSTIAVPPPALTAAMGWAQWPARLQQLTAGPMFDMLPRGSELWVDGGHNPAAARLIADHARRHWQDGKRLVLVFASLASKDAAGTLRPFRGLAQEVLTLGIDGHDCRSPEALEQLAETMGCTARAKVGLADAMAALRQPARVLVFGSLYLAGELLTLNGPLPE</sequence>
<comment type="cofactor">
    <cofactor evidence="1">
        <name>Mg(2+)</name>
        <dbReference type="ChEBI" id="CHEBI:18420"/>
    </cofactor>
</comment>
<dbReference type="UniPathway" id="UPA00077">
    <property type="reaction ID" value="UER00157"/>
</dbReference>
<name>A0A516ISY7_9SPHN</name>
<reference evidence="25 26" key="1">
    <citation type="submission" date="2019-07" db="EMBL/GenBank/DDBJ databases">
        <title>Sphingomonas AE3 Genome sequencing and assembly.</title>
        <authorList>
            <person name="Kim H."/>
        </authorList>
    </citation>
    <scope>NUCLEOTIDE SEQUENCE [LARGE SCALE GENOMIC DNA]</scope>
    <source>
        <strain evidence="25 26">AE3</strain>
    </source>
</reference>
<comment type="similarity">
    <text evidence="5 22">Belongs to the folylpolyglutamate synthase family.</text>
</comment>
<dbReference type="InterPro" id="IPR013221">
    <property type="entry name" value="Mur_ligase_cen"/>
</dbReference>
<comment type="pathway">
    <text evidence="3">Cofactor biosynthesis; tetrahydrofolate biosynthesis; 7,8-dihydrofolate from 2-amino-4-hydroxy-6-hydroxymethyl-7,8-dihydropteridine diphosphate and 4-aminobenzoate: step 2/2.</text>
</comment>
<dbReference type="PROSITE" id="PS01012">
    <property type="entry name" value="FOLYLPOLYGLU_SYNT_2"/>
    <property type="match status" value="1"/>
</dbReference>
<evidence type="ECO:0000256" key="19">
    <source>
        <dbReference type="ARBA" id="ARBA00047808"/>
    </source>
</evidence>
<comment type="catalytic activity">
    <reaction evidence="19">
        <text>10-formyltetrahydrofolyl-(gamma-L-Glu)(n) + L-glutamate + ATP = 10-formyltetrahydrofolyl-(gamma-L-Glu)(n+1) + ADP + phosphate + H(+)</text>
        <dbReference type="Rhea" id="RHEA:51904"/>
        <dbReference type="Rhea" id="RHEA-COMP:13088"/>
        <dbReference type="Rhea" id="RHEA-COMP:14300"/>
        <dbReference type="ChEBI" id="CHEBI:15378"/>
        <dbReference type="ChEBI" id="CHEBI:29985"/>
        <dbReference type="ChEBI" id="CHEBI:30616"/>
        <dbReference type="ChEBI" id="CHEBI:43474"/>
        <dbReference type="ChEBI" id="CHEBI:134413"/>
        <dbReference type="ChEBI" id="CHEBI:456216"/>
        <dbReference type="EC" id="6.3.2.17"/>
    </reaction>
</comment>
<evidence type="ECO:0000256" key="11">
    <source>
        <dbReference type="ARBA" id="ARBA00022741"/>
    </source>
</evidence>
<comment type="catalytic activity">
    <reaction evidence="21">
        <text>7,8-dihydropteroate + L-glutamate + ATP = 7,8-dihydrofolate + ADP + phosphate + H(+)</text>
        <dbReference type="Rhea" id="RHEA:23584"/>
        <dbReference type="ChEBI" id="CHEBI:15378"/>
        <dbReference type="ChEBI" id="CHEBI:17839"/>
        <dbReference type="ChEBI" id="CHEBI:29985"/>
        <dbReference type="ChEBI" id="CHEBI:30616"/>
        <dbReference type="ChEBI" id="CHEBI:43474"/>
        <dbReference type="ChEBI" id="CHEBI:57451"/>
        <dbReference type="ChEBI" id="CHEBI:456216"/>
        <dbReference type="EC" id="6.3.2.12"/>
    </reaction>
</comment>
<dbReference type="NCBIfam" id="TIGR01499">
    <property type="entry name" value="folC"/>
    <property type="match status" value="1"/>
</dbReference>
<dbReference type="InterPro" id="IPR004101">
    <property type="entry name" value="Mur_ligase_C"/>
</dbReference>
<dbReference type="SUPFAM" id="SSF53623">
    <property type="entry name" value="MurD-like peptide ligases, catalytic domain"/>
    <property type="match status" value="1"/>
</dbReference>
<evidence type="ECO:0000259" key="24">
    <source>
        <dbReference type="Pfam" id="PF08245"/>
    </source>
</evidence>
<evidence type="ECO:0000256" key="4">
    <source>
        <dbReference type="ARBA" id="ARBA00005150"/>
    </source>
</evidence>
<dbReference type="Pfam" id="PF02875">
    <property type="entry name" value="Mur_ligase_C"/>
    <property type="match status" value="1"/>
</dbReference>
<dbReference type="InterPro" id="IPR036565">
    <property type="entry name" value="Mur-like_cat_sf"/>
</dbReference>
<dbReference type="GO" id="GO:0046656">
    <property type="term" value="P:folic acid biosynthetic process"/>
    <property type="evidence" value="ECO:0007669"/>
    <property type="project" value="UniProtKB-KW"/>
</dbReference>
<dbReference type="GO" id="GO:0005524">
    <property type="term" value="F:ATP binding"/>
    <property type="evidence" value="ECO:0007669"/>
    <property type="project" value="UniProtKB-KW"/>
</dbReference>
<dbReference type="Pfam" id="PF08245">
    <property type="entry name" value="Mur_ligase_M"/>
    <property type="match status" value="1"/>
</dbReference>
<evidence type="ECO:0000256" key="7">
    <source>
        <dbReference type="ARBA" id="ARBA00013025"/>
    </source>
</evidence>
<evidence type="ECO:0000256" key="21">
    <source>
        <dbReference type="ARBA" id="ARBA00049161"/>
    </source>
</evidence>
<evidence type="ECO:0000256" key="12">
    <source>
        <dbReference type="ARBA" id="ARBA00022840"/>
    </source>
</evidence>
<proteinExistence type="inferred from homology"/>
<dbReference type="GO" id="GO:0046654">
    <property type="term" value="P:tetrahydrofolate biosynthetic process"/>
    <property type="evidence" value="ECO:0007669"/>
    <property type="project" value="UniProtKB-UniPathway"/>
</dbReference>
<evidence type="ECO:0000256" key="13">
    <source>
        <dbReference type="ARBA" id="ARBA00022842"/>
    </source>
</evidence>
<keyword evidence="14" id="KW-0289">Folate biosynthesis</keyword>
<evidence type="ECO:0000259" key="23">
    <source>
        <dbReference type="Pfam" id="PF02875"/>
    </source>
</evidence>
<organism evidence="25 26">
    <name type="scientific">Sphingomonas xanthus</name>
    <dbReference type="NCBI Taxonomy" id="2594473"/>
    <lineage>
        <taxon>Bacteria</taxon>
        <taxon>Pseudomonadati</taxon>
        <taxon>Pseudomonadota</taxon>
        <taxon>Alphaproteobacteria</taxon>
        <taxon>Sphingomonadales</taxon>
        <taxon>Sphingomonadaceae</taxon>
        <taxon>Sphingomonas</taxon>
    </lineage>
</organism>
<dbReference type="EC" id="6.3.2.17" evidence="7"/>
<evidence type="ECO:0000313" key="26">
    <source>
        <dbReference type="Proteomes" id="UP000321857"/>
    </source>
</evidence>
<feature type="domain" description="Mur ligase C-terminal" evidence="23">
    <location>
        <begin position="314"/>
        <end position="420"/>
    </location>
</feature>
<dbReference type="GO" id="GO:0046872">
    <property type="term" value="F:metal ion binding"/>
    <property type="evidence" value="ECO:0007669"/>
    <property type="project" value="UniProtKB-KW"/>
</dbReference>
<evidence type="ECO:0000256" key="9">
    <source>
        <dbReference type="ARBA" id="ARBA00022598"/>
    </source>
</evidence>
<evidence type="ECO:0000256" key="6">
    <source>
        <dbReference type="ARBA" id="ARBA00013023"/>
    </source>
</evidence>
<keyword evidence="12 22" id="KW-0067">ATP-binding</keyword>
<evidence type="ECO:0000256" key="16">
    <source>
        <dbReference type="ARBA" id="ARBA00030592"/>
    </source>
</evidence>
<keyword evidence="13" id="KW-0460">Magnesium</keyword>
<evidence type="ECO:0000256" key="15">
    <source>
        <dbReference type="ARBA" id="ARBA00030048"/>
    </source>
</evidence>
<evidence type="ECO:0000256" key="17">
    <source>
        <dbReference type="ARBA" id="ARBA00032510"/>
    </source>
</evidence>
<evidence type="ECO:0000256" key="2">
    <source>
        <dbReference type="ARBA" id="ARBA00002714"/>
    </source>
</evidence>
<dbReference type="InterPro" id="IPR001645">
    <property type="entry name" value="Folylpolyglutamate_synth"/>
</dbReference>
<evidence type="ECO:0000256" key="18">
    <source>
        <dbReference type="ARBA" id="ARBA00047493"/>
    </source>
</evidence>
<keyword evidence="9 22" id="KW-0436">Ligase</keyword>
<evidence type="ECO:0000256" key="20">
    <source>
        <dbReference type="ARBA" id="ARBA00049035"/>
    </source>
</evidence>
<dbReference type="GO" id="GO:0008841">
    <property type="term" value="F:dihydrofolate synthase activity"/>
    <property type="evidence" value="ECO:0007669"/>
    <property type="project" value="UniProtKB-EC"/>
</dbReference>
<evidence type="ECO:0000256" key="3">
    <source>
        <dbReference type="ARBA" id="ARBA00004799"/>
    </source>
</evidence>
<gene>
    <name evidence="25" type="ORF">FMM02_08780</name>
</gene>
<comment type="catalytic activity">
    <reaction evidence="20">
        <text>(6R)-5,10-methylenetetrahydrofolyl-(gamma-L-Glu)(n) + L-glutamate + ATP = (6R)-5,10-methylenetetrahydrofolyl-(gamma-L-Glu)(n+1) + ADP + phosphate + H(+)</text>
        <dbReference type="Rhea" id="RHEA:51912"/>
        <dbReference type="Rhea" id="RHEA-COMP:13257"/>
        <dbReference type="Rhea" id="RHEA-COMP:13258"/>
        <dbReference type="ChEBI" id="CHEBI:15378"/>
        <dbReference type="ChEBI" id="CHEBI:29985"/>
        <dbReference type="ChEBI" id="CHEBI:30616"/>
        <dbReference type="ChEBI" id="CHEBI:43474"/>
        <dbReference type="ChEBI" id="CHEBI:136572"/>
        <dbReference type="ChEBI" id="CHEBI:456216"/>
        <dbReference type="EC" id="6.3.2.17"/>
    </reaction>
</comment>
<keyword evidence="10" id="KW-0479">Metal-binding</keyword>
<dbReference type="PIRSF" id="PIRSF001563">
    <property type="entry name" value="Folylpolyglu_synth"/>
    <property type="match status" value="1"/>
</dbReference>
<dbReference type="PANTHER" id="PTHR11136:SF0">
    <property type="entry name" value="DIHYDROFOLATE SYNTHETASE-RELATED"/>
    <property type="match status" value="1"/>
</dbReference>
<evidence type="ECO:0000256" key="14">
    <source>
        <dbReference type="ARBA" id="ARBA00022909"/>
    </source>
</evidence>
<evidence type="ECO:0000256" key="1">
    <source>
        <dbReference type="ARBA" id="ARBA00001946"/>
    </source>
</evidence>
<keyword evidence="11 22" id="KW-0547">Nucleotide-binding</keyword>
<dbReference type="Gene3D" id="3.40.1190.10">
    <property type="entry name" value="Mur-like, catalytic domain"/>
    <property type="match status" value="1"/>
</dbReference>
<dbReference type="GO" id="GO:0005737">
    <property type="term" value="C:cytoplasm"/>
    <property type="evidence" value="ECO:0007669"/>
    <property type="project" value="TreeGrafter"/>
</dbReference>
<feature type="domain" description="Mur ligase central" evidence="24">
    <location>
        <begin position="54"/>
        <end position="270"/>
    </location>
</feature>
<dbReference type="OrthoDB" id="9809356at2"/>
<dbReference type="RefSeq" id="WP_147494491.1">
    <property type="nucleotide sequence ID" value="NZ_CP041659.1"/>
</dbReference>
<dbReference type="Gene3D" id="3.90.190.20">
    <property type="entry name" value="Mur ligase, C-terminal domain"/>
    <property type="match status" value="1"/>
</dbReference>
<comment type="catalytic activity">
    <reaction evidence="18">
        <text>(6S)-5,6,7,8-tetrahydrofolyl-(gamma-L-Glu)(n) + L-glutamate + ATP = (6S)-5,6,7,8-tetrahydrofolyl-(gamma-L-Glu)(n+1) + ADP + phosphate + H(+)</text>
        <dbReference type="Rhea" id="RHEA:10580"/>
        <dbReference type="Rhea" id="RHEA-COMP:14738"/>
        <dbReference type="Rhea" id="RHEA-COMP:14740"/>
        <dbReference type="ChEBI" id="CHEBI:15378"/>
        <dbReference type="ChEBI" id="CHEBI:29985"/>
        <dbReference type="ChEBI" id="CHEBI:30616"/>
        <dbReference type="ChEBI" id="CHEBI:43474"/>
        <dbReference type="ChEBI" id="CHEBI:141005"/>
        <dbReference type="ChEBI" id="CHEBI:456216"/>
        <dbReference type="EC" id="6.3.2.17"/>
    </reaction>
</comment>
<dbReference type="InterPro" id="IPR018109">
    <property type="entry name" value="Folylpolyglutamate_synth_CS"/>
</dbReference>
<dbReference type="EMBL" id="CP041659">
    <property type="protein sequence ID" value="QDP20042.1"/>
    <property type="molecule type" value="Genomic_DNA"/>
</dbReference>
<dbReference type="AlphaFoldDB" id="A0A516ISY7"/>
<dbReference type="EC" id="6.3.2.12" evidence="6"/>
<evidence type="ECO:0000256" key="22">
    <source>
        <dbReference type="PIRNR" id="PIRNR001563"/>
    </source>
</evidence>
<dbReference type="GO" id="GO:0004326">
    <property type="term" value="F:tetrahydrofolylpolyglutamate synthase activity"/>
    <property type="evidence" value="ECO:0007669"/>
    <property type="project" value="UniProtKB-EC"/>
</dbReference>
<evidence type="ECO:0000256" key="10">
    <source>
        <dbReference type="ARBA" id="ARBA00022723"/>
    </source>
</evidence>
<keyword evidence="26" id="KW-1185">Reference proteome</keyword>
<dbReference type="PANTHER" id="PTHR11136">
    <property type="entry name" value="FOLYLPOLYGLUTAMATE SYNTHASE-RELATED"/>
    <property type="match status" value="1"/>
</dbReference>
<dbReference type="InterPro" id="IPR036615">
    <property type="entry name" value="Mur_ligase_C_dom_sf"/>
</dbReference>
<dbReference type="FunFam" id="3.40.1190.10:FF:000011">
    <property type="entry name" value="Folylpolyglutamate synthase/dihydrofolate synthase"/>
    <property type="match status" value="1"/>
</dbReference>
<accession>A0A516ISY7</accession>
<evidence type="ECO:0000256" key="8">
    <source>
        <dbReference type="ARBA" id="ARBA00019357"/>
    </source>
</evidence>
<comment type="pathway">
    <text evidence="4">Cofactor biosynthesis; tetrahydrofolylpolyglutamate biosynthesis.</text>
</comment>
<dbReference type="SUPFAM" id="SSF53244">
    <property type="entry name" value="MurD-like peptide ligases, peptide-binding domain"/>
    <property type="match status" value="1"/>
</dbReference>
<evidence type="ECO:0000313" key="25">
    <source>
        <dbReference type="EMBL" id="QDP20042.1"/>
    </source>
</evidence>
<protein>
    <recommendedName>
        <fullName evidence="8">Dihydrofolate synthase/folylpolyglutamate synthase</fullName>
        <ecNumber evidence="6">6.3.2.12</ecNumber>
        <ecNumber evidence="7">6.3.2.17</ecNumber>
    </recommendedName>
    <alternativeName>
        <fullName evidence="17">Folylpoly-gamma-glutamate synthetase-dihydrofolate synthetase</fullName>
    </alternativeName>
    <alternativeName>
        <fullName evidence="15">Folylpolyglutamate synthetase</fullName>
    </alternativeName>
    <alternativeName>
        <fullName evidence="16">Tetrahydrofolylpolyglutamate synthase</fullName>
    </alternativeName>
</protein>
<dbReference type="KEGG" id="sxa:FMM02_08780"/>
<comment type="function">
    <text evidence="2">Functions in two distinct reactions of the de novo folate biosynthetic pathway. Catalyzes the addition of a glutamate residue to dihydropteroate (7,8-dihydropteroate or H2Pte) to form dihydrofolate (7,8-dihydrofolate monoglutamate or H2Pte-Glu). Also catalyzes successive additions of L-glutamate to tetrahydrofolate or 10-formyltetrahydrofolate or 5,10-methylenetetrahydrofolate, leading to folylpolyglutamate derivatives.</text>
</comment>